<dbReference type="EMBL" id="JAHUZN010000008">
    <property type="protein sequence ID" value="KAG8485176.1"/>
    <property type="molecule type" value="Genomic_DNA"/>
</dbReference>
<dbReference type="OrthoDB" id="1751334at2759"/>
<evidence type="ECO:0008006" key="4">
    <source>
        <dbReference type="Google" id="ProtNLM"/>
    </source>
</evidence>
<accession>A0A8J5YUV4</accession>
<protein>
    <recommendedName>
        <fullName evidence="4">Aminotransferase-like plant mobile domain-containing protein</fullName>
    </recommendedName>
</protein>
<evidence type="ECO:0000313" key="2">
    <source>
        <dbReference type="EMBL" id="KAG8485176.1"/>
    </source>
</evidence>
<keyword evidence="3" id="KW-1185">Reference proteome</keyword>
<sequence length="273" mass="32258">MVGELICLDNKRIFVDQITMYVDQVLQCYIRNMSGPPSLLIENYLRDASFWQVAMIAGVQVRLETNQCVDREVETRDAHFPSSMWRVYYHSGRRAIAIEIADRWNHSASYVGIPTSLEDIQLLLDQRSEAQVPLVNYTIMEMHQSDRVLRQFRFRQLILVEPEVLDDEHKVDLRLLNTDWQRYWSEYIEIWENRYDYIPTREQIIVPELACVPKYMPWFRIHGKAYLLSEEERRRQISVQRERRGPLNLRRRDDDAGPSTAPTQSPGPSTAPT</sequence>
<dbReference type="Proteomes" id="UP000701853">
    <property type="component" value="Chromosome 8"/>
</dbReference>
<feature type="compositionally biased region" description="Basic and acidic residues" evidence="1">
    <location>
        <begin position="237"/>
        <end position="255"/>
    </location>
</feature>
<feature type="region of interest" description="Disordered" evidence="1">
    <location>
        <begin position="237"/>
        <end position="273"/>
    </location>
</feature>
<organism evidence="2 3">
    <name type="scientific">Gossypium anomalum</name>
    <dbReference type="NCBI Taxonomy" id="47600"/>
    <lineage>
        <taxon>Eukaryota</taxon>
        <taxon>Viridiplantae</taxon>
        <taxon>Streptophyta</taxon>
        <taxon>Embryophyta</taxon>
        <taxon>Tracheophyta</taxon>
        <taxon>Spermatophyta</taxon>
        <taxon>Magnoliopsida</taxon>
        <taxon>eudicotyledons</taxon>
        <taxon>Gunneridae</taxon>
        <taxon>Pentapetalae</taxon>
        <taxon>rosids</taxon>
        <taxon>malvids</taxon>
        <taxon>Malvales</taxon>
        <taxon>Malvaceae</taxon>
        <taxon>Malvoideae</taxon>
        <taxon>Gossypium</taxon>
    </lineage>
</organism>
<evidence type="ECO:0000256" key="1">
    <source>
        <dbReference type="SAM" id="MobiDB-lite"/>
    </source>
</evidence>
<dbReference type="AlphaFoldDB" id="A0A8J5YUV4"/>
<feature type="compositionally biased region" description="Polar residues" evidence="1">
    <location>
        <begin position="260"/>
        <end position="273"/>
    </location>
</feature>
<comment type="caution">
    <text evidence="2">The sequence shown here is derived from an EMBL/GenBank/DDBJ whole genome shotgun (WGS) entry which is preliminary data.</text>
</comment>
<evidence type="ECO:0000313" key="3">
    <source>
        <dbReference type="Proteomes" id="UP000701853"/>
    </source>
</evidence>
<reference evidence="2 3" key="1">
    <citation type="journal article" date="2021" name="bioRxiv">
        <title>The Gossypium anomalum genome as a resource for cotton improvement and evolutionary analysis of hybrid incompatibility.</title>
        <authorList>
            <person name="Grover C.E."/>
            <person name="Yuan D."/>
            <person name="Arick M.A."/>
            <person name="Miller E.R."/>
            <person name="Hu G."/>
            <person name="Peterson D.G."/>
            <person name="Wendel J.F."/>
            <person name="Udall J.A."/>
        </authorList>
    </citation>
    <scope>NUCLEOTIDE SEQUENCE [LARGE SCALE GENOMIC DNA]</scope>
    <source>
        <strain evidence="2">JFW-Udall</strain>
        <tissue evidence="2">Leaf</tissue>
    </source>
</reference>
<name>A0A8J5YUV4_9ROSI</name>
<gene>
    <name evidence="2" type="ORF">CXB51_021751</name>
</gene>
<proteinExistence type="predicted"/>